<evidence type="ECO:0000256" key="1">
    <source>
        <dbReference type="ARBA" id="ARBA00000707"/>
    </source>
</evidence>
<dbReference type="GO" id="GO:0071947">
    <property type="term" value="P:protein deubiquitination involved in ubiquitin-dependent protein catabolic process"/>
    <property type="evidence" value="ECO:0007669"/>
    <property type="project" value="TreeGrafter"/>
</dbReference>
<dbReference type="GO" id="GO:0004843">
    <property type="term" value="F:cysteine-type deubiquitinase activity"/>
    <property type="evidence" value="ECO:0007669"/>
    <property type="project" value="UniProtKB-EC"/>
</dbReference>
<dbReference type="Proteomes" id="UP000186817">
    <property type="component" value="Unassembled WGS sequence"/>
</dbReference>
<evidence type="ECO:0000313" key="9">
    <source>
        <dbReference type="EMBL" id="OLQ14148.1"/>
    </source>
</evidence>
<dbReference type="EMBL" id="LSRX01000019">
    <property type="protein sequence ID" value="OLQ14148.1"/>
    <property type="molecule type" value="Genomic_DNA"/>
</dbReference>
<feature type="region of interest" description="Disordered" evidence="7">
    <location>
        <begin position="195"/>
        <end position="282"/>
    </location>
</feature>
<proteinExistence type="predicted"/>
<dbReference type="OrthoDB" id="10621041at2759"/>
<keyword evidence="5" id="KW-0378">Hydrolase</keyword>
<feature type="compositionally biased region" description="Polar residues" evidence="7">
    <location>
        <begin position="267"/>
        <end position="277"/>
    </location>
</feature>
<dbReference type="GO" id="GO:0005634">
    <property type="term" value="C:nucleus"/>
    <property type="evidence" value="ECO:0007669"/>
    <property type="project" value="TreeGrafter"/>
</dbReference>
<evidence type="ECO:0000256" key="3">
    <source>
        <dbReference type="ARBA" id="ARBA00022670"/>
    </source>
</evidence>
<keyword evidence="3" id="KW-0645">Protease</keyword>
<dbReference type="GO" id="GO:0005737">
    <property type="term" value="C:cytoplasm"/>
    <property type="evidence" value="ECO:0007669"/>
    <property type="project" value="TreeGrafter"/>
</dbReference>
<protein>
    <recommendedName>
        <fullName evidence="2">ubiquitinyl hydrolase 1</fullName>
        <ecNumber evidence="2">3.4.19.12</ecNumber>
    </recommendedName>
</protein>
<keyword evidence="10" id="KW-1185">Reference proteome</keyword>
<dbReference type="PANTHER" id="PTHR13367">
    <property type="entry name" value="UBIQUITIN THIOESTERASE"/>
    <property type="match status" value="1"/>
</dbReference>
<feature type="domain" description="WWE" evidence="8">
    <location>
        <begin position="155"/>
        <end position="201"/>
    </location>
</feature>
<feature type="compositionally biased region" description="Basic and acidic residues" evidence="7">
    <location>
        <begin position="200"/>
        <end position="215"/>
    </location>
</feature>
<evidence type="ECO:0000259" key="8">
    <source>
        <dbReference type="Pfam" id="PF02825"/>
    </source>
</evidence>
<sequence length="697" mass="77611">MLNIGSEDTLAFYTVEEFAAGFKLKQNSGSSEGIWIIKLKACNYCTSPGVAAFRGTKDTLWVAMFNKEMLSHNTAKEFAVGFEKTQAFQPRVTKRNRGLSGESTWIIELMGYAQTLRCHHTYKEAREANEQKAQDPKLFFRFQKDEVGKTKADIVKEKLREAVALKQTKIRFKGFGAQPYEIDLEAMVQVNLKSHKKRDIRQVESSAKRGDDLKLPELQALSSSTGDEESKKEKKKKEAEDKPEGDAGDAALAGEEADIKKRVGTDAEQQIRNSGTVQEKKPEGHAQVAMELLGPVPEIVLWYLLTMVFDAVLRQQPYKLSATGQELGSSMLFSSRIGEILSVLSDEQHVVPPLIEMAADWSTVAKSKDRVHPAKILASKTTQDPVYHCLIDTGALVMGFTNEEVAKVLLKMLPEELFDGVAYFDDRDAPMVILRGAVKPALLSEAGVPMDRRFTFFDQVHTTGTDTKQPLQSYAALTLSASMTFRDYAPPGMIITPELAKKVQGAVKADGTLGLHDAVAFMSGKQFAALQLQNLATVWRKHSLNNLMAEQEPKNREELRAEVESFLESLRFPVEPKVREPLRLHEKMQEMVNAQAHIMTGDEKDACAKLIDAAAGGGGSEGGELGAEITRQQEKEQEKQQEKEKEVEVHVGREREREVEWPLKALGDSDLSEQVFFKLSNFKMSGLKTRLSPGLQA</sequence>
<reference evidence="9 10" key="1">
    <citation type="submission" date="2016-02" db="EMBL/GenBank/DDBJ databases">
        <title>Genome analysis of coral dinoflagellate symbionts highlights evolutionary adaptations to a symbiotic lifestyle.</title>
        <authorList>
            <person name="Aranda M."/>
            <person name="Li Y."/>
            <person name="Liew Y.J."/>
            <person name="Baumgarten S."/>
            <person name="Simakov O."/>
            <person name="Wilson M."/>
            <person name="Piel J."/>
            <person name="Ashoor H."/>
            <person name="Bougouffa S."/>
            <person name="Bajic V.B."/>
            <person name="Ryu T."/>
            <person name="Ravasi T."/>
            <person name="Bayer T."/>
            <person name="Micklem G."/>
            <person name="Kim H."/>
            <person name="Bhak J."/>
            <person name="Lajeunesse T.C."/>
            <person name="Voolstra C.R."/>
        </authorList>
    </citation>
    <scope>NUCLEOTIDE SEQUENCE [LARGE SCALE GENOMIC DNA]</scope>
    <source>
        <strain evidence="9 10">CCMP2467</strain>
    </source>
</reference>
<keyword evidence="6" id="KW-0788">Thiol protease</keyword>
<evidence type="ECO:0000256" key="6">
    <source>
        <dbReference type="ARBA" id="ARBA00022807"/>
    </source>
</evidence>
<evidence type="ECO:0000256" key="2">
    <source>
        <dbReference type="ARBA" id="ARBA00012759"/>
    </source>
</evidence>
<dbReference type="EC" id="3.4.19.12" evidence="2"/>
<accession>A0A1Q9F383</accession>
<dbReference type="SUPFAM" id="SSF117839">
    <property type="entry name" value="WWE domain"/>
    <property type="match status" value="1"/>
</dbReference>
<feature type="region of interest" description="Disordered" evidence="7">
    <location>
        <begin position="630"/>
        <end position="654"/>
    </location>
</feature>
<dbReference type="PANTHER" id="PTHR13367:SF28">
    <property type="entry name" value="UBIQUITIN THIOESTERASE ZRANB1"/>
    <property type="match status" value="1"/>
</dbReference>
<gene>
    <name evidence="9" type="ORF">AK812_SmicGene1775</name>
</gene>
<dbReference type="InterPro" id="IPR004170">
    <property type="entry name" value="WWE_dom"/>
</dbReference>
<dbReference type="GO" id="GO:0070530">
    <property type="term" value="F:K63-linked polyubiquitin modification-dependent protein binding"/>
    <property type="evidence" value="ECO:0007669"/>
    <property type="project" value="TreeGrafter"/>
</dbReference>
<feature type="compositionally biased region" description="Basic and acidic residues" evidence="7">
    <location>
        <begin position="631"/>
        <end position="654"/>
    </location>
</feature>
<organism evidence="9 10">
    <name type="scientific">Symbiodinium microadriaticum</name>
    <name type="common">Dinoflagellate</name>
    <name type="synonym">Zooxanthella microadriatica</name>
    <dbReference type="NCBI Taxonomy" id="2951"/>
    <lineage>
        <taxon>Eukaryota</taxon>
        <taxon>Sar</taxon>
        <taxon>Alveolata</taxon>
        <taxon>Dinophyceae</taxon>
        <taxon>Suessiales</taxon>
        <taxon>Symbiodiniaceae</taxon>
        <taxon>Symbiodinium</taxon>
    </lineage>
</organism>
<dbReference type="InterPro" id="IPR037197">
    <property type="entry name" value="WWE_dom_sf"/>
</dbReference>
<comment type="catalytic activity">
    <reaction evidence="1">
        <text>Thiol-dependent hydrolysis of ester, thioester, amide, peptide and isopeptide bonds formed by the C-terminal Gly of ubiquitin (a 76-residue protein attached to proteins as an intracellular targeting signal).</text>
        <dbReference type="EC" id="3.4.19.12"/>
    </reaction>
</comment>
<evidence type="ECO:0000256" key="5">
    <source>
        <dbReference type="ARBA" id="ARBA00022801"/>
    </source>
</evidence>
<evidence type="ECO:0000256" key="7">
    <source>
        <dbReference type="SAM" id="MobiDB-lite"/>
    </source>
</evidence>
<dbReference type="Pfam" id="PF02825">
    <property type="entry name" value="WWE"/>
    <property type="match status" value="1"/>
</dbReference>
<name>A0A1Q9F383_SYMMI</name>
<dbReference type="AlphaFoldDB" id="A0A1Q9F383"/>
<keyword evidence="4" id="KW-0833">Ubl conjugation pathway</keyword>
<comment type="caution">
    <text evidence="9">The sequence shown here is derived from an EMBL/GenBank/DDBJ whole genome shotgun (WGS) entry which is preliminary data.</text>
</comment>
<feature type="compositionally biased region" description="Basic and acidic residues" evidence="7">
    <location>
        <begin position="228"/>
        <end position="245"/>
    </location>
</feature>
<dbReference type="InterPro" id="IPR051346">
    <property type="entry name" value="OTU_Deubiquitinase"/>
</dbReference>
<evidence type="ECO:0000256" key="4">
    <source>
        <dbReference type="ARBA" id="ARBA00022786"/>
    </source>
</evidence>
<evidence type="ECO:0000313" key="10">
    <source>
        <dbReference type="Proteomes" id="UP000186817"/>
    </source>
</evidence>
<dbReference type="Gene3D" id="3.30.720.50">
    <property type="match status" value="1"/>
</dbReference>